<dbReference type="SUPFAM" id="SSF49503">
    <property type="entry name" value="Cupredoxins"/>
    <property type="match status" value="1"/>
</dbReference>
<feature type="transmembrane region" description="Helical" evidence="1">
    <location>
        <begin position="6"/>
        <end position="26"/>
    </location>
</feature>
<keyword evidence="1" id="KW-0472">Membrane</keyword>
<dbReference type="InterPro" id="IPR008972">
    <property type="entry name" value="Cupredoxin"/>
</dbReference>
<evidence type="ECO:0000256" key="1">
    <source>
        <dbReference type="SAM" id="Phobius"/>
    </source>
</evidence>
<name>A0A1G2I638_9BACT</name>
<dbReference type="EMBL" id="MHOX01000031">
    <property type="protein sequence ID" value="OGZ70276.1"/>
    <property type="molecule type" value="Genomic_DNA"/>
</dbReference>
<keyword evidence="1" id="KW-0812">Transmembrane</keyword>
<evidence type="ECO:0000313" key="2">
    <source>
        <dbReference type="EMBL" id="OGZ70276.1"/>
    </source>
</evidence>
<comment type="caution">
    <text evidence="2">The sequence shown here is derived from an EMBL/GenBank/DDBJ whole genome shotgun (WGS) entry which is preliminary data.</text>
</comment>
<dbReference type="AlphaFoldDB" id="A0A1G2I638"/>
<proteinExistence type="predicted"/>
<dbReference type="Gene3D" id="2.60.40.420">
    <property type="entry name" value="Cupredoxins - blue copper proteins"/>
    <property type="match status" value="1"/>
</dbReference>
<evidence type="ECO:0000313" key="3">
    <source>
        <dbReference type="Proteomes" id="UP000176308"/>
    </source>
</evidence>
<gene>
    <name evidence="2" type="ORF">A2904_01280</name>
</gene>
<sequence>MNKFIIAVVIVVFVVLGGYFLWMNIYQPTSLVYQPSNEQTDSQLPILVQPEDKINPQPSIEKVPTYVNGNIITYTDAGYSPNTIGILTGRIVTFKNQSSKPMWPASAMHPSHRLYDGTSLDEHCPDTDNSAFDACTGILPGESWSFKFDKTGNWKYHDHLNPSNYGTIVVTLPTKSLPW</sequence>
<reference evidence="2 3" key="1">
    <citation type="journal article" date="2016" name="Nat. Commun.">
        <title>Thousands of microbial genomes shed light on interconnected biogeochemical processes in an aquifer system.</title>
        <authorList>
            <person name="Anantharaman K."/>
            <person name="Brown C.T."/>
            <person name="Hug L.A."/>
            <person name="Sharon I."/>
            <person name="Castelle C.J."/>
            <person name="Probst A.J."/>
            <person name="Thomas B.C."/>
            <person name="Singh A."/>
            <person name="Wilkins M.J."/>
            <person name="Karaoz U."/>
            <person name="Brodie E.L."/>
            <person name="Williams K.H."/>
            <person name="Hubbard S.S."/>
            <person name="Banfield J.F."/>
        </authorList>
    </citation>
    <scope>NUCLEOTIDE SEQUENCE [LARGE SCALE GENOMIC DNA]</scope>
</reference>
<dbReference type="Proteomes" id="UP000176308">
    <property type="component" value="Unassembled WGS sequence"/>
</dbReference>
<accession>A0A1G2I638</accession>
<organism evidence="2 3">
    <name type="scientific">Candidatus Staskawiczbacteria bacterium RIFCSPLOWO2_01_FULL_33_9</name>
    <dbReference type="NCBI Taxonomy" id="1802211"/>
    <lineage>
        <taxon>Bacteria</taxon>
        <taxon>Candidatus Staskawicziibacteriota</taxon>
    </lineage>
</organism>
<protein>
    <submittedName>
        <fullName evidence="2">Uncharacterized protein</fullName>
    </submittedName>
</protein>
<keyword evidence="1" id="KW-1133">Transmembrane helix</keyword>